<dbReference type="AlphaFoldDB" id="A0A927R6B1"/>
<organism evidence="1 2">
    <name type="scientific">Sporosarcina limicola</name>
    <dbReference type="NCBI Taxonomy" id="34101"/>
    <lineage>
        <taxon>Bacteria</taxon>
        <taxon>Bacillati</taxon>
        <taxon>Bacillota</taxon>
        <taxon>Bacilli</taxon>
        <taxon>Bacillales</taxon>
        <taxon>Caryophanaceae</taxon>
        <taxon>Sporosarcina</taxon>
    </lineage>
</organism>
<name>A0A927R6B1_9BACL</name>
<dbReference type="RefSeq" id="WP_192598552.1">
    <property type="nucleotide sequence ID" value="NZ_JADBEL010000008.1"/>
</dbReference>
<reference evidence="1" key="1">
    <citation type="submission" date="2020-10" db="EMBL/GenBank/DDBJ databases">
        <title>Genomic Encyclopedia of Type Strains, Phase IV (KMG-IV): sequencing the most valuable type-strain genomes for metagenomic binning, comparative biology and taxonomic classification.</title>
        <authorList>
            <person name="Goeker M."/>
        </authorList>
    </citation>
    <scope>NUCLEOTIDE SEQUENCE</scope>
    <source>
        <strain evidence="1">DSM 13886</strain>
    </source>
</reference>
<gene>
    <name evidence="1" type="ORF">H4683_001882</name>
</gene>
<comment type="caution">
    <text evidence="1">The sequence shown here is derived from an EMBL/GenBank/DDBJ whole genome shotgun (WGS) entry which is preliminary data.</text>
</comment>
<dbReference type="EMBL" id="JADBEL010000008">
    <property type="protein sequence ID" value="MBE1554804.1"/>
    <property type="molecule type" value="Genomic_DNA"/>
</dbReference>
<keyword evidence="2" id="KW-1185">Reference proteome</keyword>
<evidence type="ECO:0000313" key="2">
    <source>
        <dbReference type="Proteomes" id="UP000658225"/>
    </source>
</evidence>
<protein>
    <recommendedName>
        <fullName evidence="3">DUF3168 domain-containing protein</fullName>
    </recommendedName>
</protein>
<evidence type="ECO:0000313" key="1">
    <source>
        <dbReference type="EMBL" id="MBE1554804.1"/>
    </source>
</evidence>
<dbReference type="Proteomes" id="UP000658225">
    <property type="component" value="Unassembled WGS sequence"/>
</dbReference>
<accession>A0A927R6B1</accession>
<proteinExistence type="predicted"/>
<evidence type="ECO:0008006" key="3">
    <source>
        <dbReference type="Google" id="ProtNLM"/>
    </source>
</evidence>
<sequence length="117" mass="13217">MYDAKPDVFALLSTIPNVTVSDQFPVSPAEAPHITFKEADNSNYRNMRVEVQSEIIFVIDVWHTRSTGALATEVNEKMTSIGFLRAFSADLNDPSGMKRKTMRFRGVVDKRTNLVHQ</sequence>